<evidence type="ECO:0000256" key="1">
    <source>
        <dbReference type="SAM" id="Phobius"/>
    </source>
</evidence>
<reference evidence="2" key="1">
    <citation type="submission" date="2022-03" db="EMBL/GenBank/DDBJ databases">
        <title>Proposal of a novel genus Dryocolo and two novel species.</title>
        <authorList>
            <person name="Maddock D.W."/>
            <person name="Brady C.L."/>
            <person name="Denman S."/>
            <person name="Arnold D."/>
        </authorList>
    </citation>
    <scope>NUCLEOTIDE SEQUENCE</scope>
    <source>
        <strain evidence="2">H6W4</strain>
    </source>
</reference>
<keyword evidence="3" id="KW-1185">Reference proteome</keyword>
<gene>
    <name evidence="2" type="ORF">MUA00_07655</name>
</gene>
<dbReference type="AlphaFoldDB" id="A0A9X2W605"/>
<dbReference type="EMBL" id="JALHAP010000075">
    <property type="protein sequence ID" value="MCT4701678.1"/>
    <property type="molecule type" value="Genomic_DNA"/>
</dbReference>
<keyword evidence="1" id="KW-1133">Transmembrane helix</keyword>
<name>A0A9X2W605_9ENTR</name>
<feature type="transmembrane region" description="Helical" evidence="1">
    <location>
        <begin position="12"/>
        <end position="33"/>
    </location>
</feature>
<keyword evidence="1" id="KW-0812">Transmembrane</keyword>
<protein>
    <submittedName>
        <fullName evidence="2">Uncharacterized protein</fullName>
    </submittedName>
</protein>
<keyword evidence="1" id="KW-0472">Membrane</keyword>
<sequence>MPTLNMKTIIDCLIALSVFLVMAFFSVSFLDLLPEAFEDCKSNLSLSGSNAVINSHMVFHFYNGKGSAEIRGFYTTGENKNQVLSRDIFFDYIKQKNKYVLTNSGIESRDNDQNIRNDIDKIMPAFFLKPDAMLILNRTKSGNGEKIFSWSGLPVLYCLR</sequence>
<dbReference type="Proteomes" id="UP001150641">
    <property type="component" value="Unassembled WGS sequence"/>
</dbReference>
<evidence type="ECO:0000313" key="3">
    <source>
        <dbReference type="Proteomes" id="UP001150641"/>
    </source>
</evidence>
<evidence type="ECO:0000313" key="2">
    <source>
        <dbReference type="EMBL" id="MCT4701678.1"/>
    </source>
</evidence>
<organism evidence="2 3">
    <name type="scientific">Dryocola boscaweniae</name>
    <dbReference type="NCBI Taxonomy" id="2925397"/>
    <lineage>
        <taxon>Bacteria</taxon>
        <taxon>Pseudomonadati</taxon>
        <taxon>Pseudomonadota</taxon>
        <taxon>Gammaproteobacteria</taxon>
        <taxon>Enterobacterales</taxon>
        <taxon>Enterobacteriaceae</taxon>
        <taxon>Dryocola</taxon>
    </lineage>
</organism>
<accession>A0A9X2W605</accession>
<proteinExistence type="predicted"/>
<comment type="caution">
    <text evidence="2">The sequence shown here is derived from an EMBL/GenBank/DDBJ whole genome shotgun (WGS) entry which is preliminary data.</text>
</comment>
<dbReference type="RefSeq" id="WP_271122507.1">
    <property type="nucleotide sequence ID" value="NZ_JALHAN010000062.1"/>
</dbReference>